<evidence type="ECO:0000313" key="5">
    <source>
        <dbReference type="Proteomes" id="UP000734218"/>
    </source>
</evidence>
<gene>
    <name evidence="4" type="ORF">GGR88_001316</name>
</gene>
<proteinExistence type="predicted"/>
<name>A0ABX0XM65_9SPHN</name>
<dbReference type="EMBL" id="JAATJE010000001">
    <property type="protein sequence ID" value="NJC33842.1"/>
    <property type="molecule type" value="Genomic_DNA"/>
</dbReference>
<accession>A0ABX0XM65</accession>
<keyword evidence="1 4" id="KW-0489">Methyltransferase</keyword>
<dbReference type="InterPro" id="IPR012327">
    <property type="entry name" value="MeTrfase_D12"/>
</dbReference>
<protein>
    <submittedName>
        <fullName evidence="4">Site-specific DNA-adenine methylase</fullName>
    </submittedName>
</protein>
<sequence length="94" mass="10733">MLARYDDPRTLFYLDPPYDQTEGYGIDFGRSDYVAMAEQLATIRGQFILSINATDFIRETFAAFAIEEIATTWTLGARNVATQQRVTELIICNR</sequence>
<dbReference type="GO" id="GO:0032259">
    <property type="term" value="P:methylation"/>
    <property type="evidence" value="ECO:0007669"/>
    <property type="project" value="UniProtKB-KW"/>
</dbReference>
<comment type="caution">
    <text evidence="4">The sequence shown here is derived from an EMBL/GenBank/DDBJ whole genome shotgun (WGS) entry which is preliminary data.</text>
</comment>
<dbReference type="InterPro" id="IPR029063">
    <property type="entry name" value="SAM-dependent_MTases_sf"/>
</dbReference>
<keyword evidence="2" id="KW-0808">Transferase</keyword>
<evidence type="ECO:0000256" key="1">
    <source>
        <dbReference type="ARBA" id="ARBA00022603"/>
    </source>
</evidence>
<dbReference type="Proteomes" id="UP000734218">
    <property type="component" value="Unassembled WGS sequence"/>
</dbReference>
<evidence type="ECO:0000256" key="3">
    <source>
        <dbReference type="ARBA" id="ARBA00022691"/>
    </source>
</evidence>
<keyword evidence="3" id="KW-0949">S-adenosyl-L-methionine</keyword>
<dbReference type="GO" id="GO:0008168">
    <property type="term" value="F:methyltransferase activity"/>
    <property type="evidence" value="ECO:0007669"/>
    <property type="project" value="UniProtKB-KW"/>
</dbReference>
<organism evidence="4 5">
    <name type="scientific">Sphingomonas jejuensis</name>
    <dbReference type="NCBI Taxonomy" id="904715"/>
    <lineage>
        <taxon>Bacteria</taxon>
        <taxon>Pseudomonadati</taxon>
        <taxon>Pseudomonadota</taxon>
        <taxon>Alphaproteobacteria</taxon>
        <taxon>Sphingomonadales</taxon>
        <taxon>Sphingomonadaceae</taxon>
        <taxon>Sphingomonas</taxon>
    </lineage>
</organism>
<reference evidence="4 5" key="1">
    <citation type="submission" date="2020-03" db="EMBL/GenBank/DDBJ databases">
        <title>Genomic Encyclopedia of Type Strains, Phase IV (KMG-IV): sequencing the most valuable type-strain genomes for metagenomic binning, comparative biology and taxonomic classification.</title>
        <authorList>
            <person name="Goeker M."/>
        </authorList>
    </citation>
    <scope>NUCLEOTIDE SEQUENCE [LARGE SCALE GENOMIC DNA]</scope>
    <source>
        <strain evidence="4 5">DSM 27651</strain>
    </source>
</reference>
<dbReference type="Gene3D" id="3.40.50.150">
    <property type="entry name" value="Vaccinia Virus protein VP39"/>
    <property type="match status" value="1"/>
</dbReference>
<evidence type="ECO:0000256" key="2">
    <source>
        <dbReference type="ARBA" id="ARBA00022679"/>
    </source>
</evidence>
<dbReference type="Pfam" id="PF02086">
    <property type="entry name" value="MethyltransfD12"/>
    <property type="match status" value="1"/>
</dbReference>
<keyword evidence="5" id="KW-1185">Reference proteome</keyword>
<evidence type="ECO:0000313" key="4">
    <source>
        <dbReference type="EMBL" id="NJC33842.1"/>
    </source>
</evidence>
<dbReference type="SUPFAM" id="SSF53335">
    <property type="entry name" value="S-adenosyl-L-methionine-dependent methyltransferases"/>
    <property type="match status" value="1"/>
</dbReference>